<dbReference type="Proteomes" id="UP001153269">
    <property type="component" value="Unassembled WGS sequence"/>
</dbReference>
<feature type="region of interest" description="Disordered" evidence="1">
    <location>
        <begin position="1"/>
        <end position="135"/>
    </location>
</feature>
<gene>
    <name evidence="2" type="ORF">PLEPLA_LOCUS8549</name>
</gene>
<evidence type="ECO:0000256" key="1">
    <source>
        <dbReference type="SAM" id="MobiDB-lite"/>
    </source>
</evidence>
<accession>A0A9N7TYX5</accession>
<keyword evidence="3" id="KW-1185">Reference proteome</keyword>
<evidence type="ECO:0000313" key="2">
    <source>
        <dbReference type="EMBL" id="CAB1420674.1"/>
    </source>
</evidence>
<evidence type="ECO:0000313" key="3">
    <source>
        <dbReference type="Proteomes" id="UP001153269"/>
    </source>
</evidence>
<reference evidence="2" key="1">
    <citation type="submission" date="2020-03" db="EMBL/GenBank/DDBJ databases">
        <authorList>
            <person name="Weist P."/>
        </authorList>
    </citation>
    <scope>NUCLEOTIDE SEQUENCE</scope>
</reference>
<feature type="compositionally biased region" description="Basic and acidic residues" evidence="1">
    <location>
        <begin position="67"/>
        <end position="93"/>
    </location>
</feature>
<feature type="compositionally biased region" description="Polar residues" evidence="1">
    <location>
        <begin position="101"/>
        <end position="113"/>
    </location>
</feature>
<dbReference type="AlphaFoldDB" id="A0A9N7TYX5"/>
<name>A0A9N7TYX5_PLEPL</name>
<organism evidence="2 3">
    <name type="scientific">Pleuronectes platessa</name>
    <name type="common">European plaice</name>
    <dbReference type="NCBI Taxonomy" id="8262"/>
    <lineage>
        <taxon>Eukaryota</taxon>
        <taxon>Metazoa</taxon>
        <taxon>Chordata</taxon>
        <taxon>Craniata</taxon>
        <taxon>Vertebrata</taxon>
        <taxon>Euteleostomi</taxon>
        <taxon>Actinopterygii</taxon>
        <taxon>Neopterygii</taxon>
        <taxon>Teleostei</taxon>
        <taxon>Neoteleostei</taxon>
        <taxon>Acanthomorphata</taxon>
        <taxon>Carangaria</taxon>
        <taxon>Pleuronectiformes</taxon>
        <taxon>Pleuronectoidei</taxon>
        <taxon>Pleuronectidae</taxon>
        <taxon>Pleuronectes</taxon>
    </lineage>
</organism>
<feature type="non-terminal residue" evidence="2">
    <location>
        <position position="146"/>
    </location>
</feature>
<protein>
    <submittedName>
        <fullName evidence="2">Uncharacterized protein</fullName>
    </submittedName>
</protein>
<proteinExistence type="predicted"/>
<dbReference type="EMBL" id="CADEAL010000472">
    <property type="protein sequence ID" value="CAB1420674.1"/>
    <property type="molecule type" value="Genomic_DNA"/>
</dbReference>
<sequence>MEEDRNWAEMPTSWRRRRRRVEWGASTNHASAPGHSDARRHTSEMNNKAGRNQFGHKDQNENLLTEQRIKEANRDTVRQRPESSTQTEDRANRSEACGETSPPTQSCCTSVPTTIAHRSGGSAPRPRSLAQRDTVRPELVHVKELL</sequence>
<comment type="caution">
    <text evidence="2">The sequence shown here is derived from an EMBL/GenBank/DDBJ whole genome shotgun (WGS) entry which is preliminary data.</text>
</comment>